<proteinExistence type="predicted"/>
<evidence type="ECO:0000313" key="6">
    <source>
        <dbReference type="EMBL" id="AHG88528.1"/>
    </source>
</evidence>
<feature type="transmembrane region" description="Helical" evidence="4">
    <location>
        <begin position="101"/>
        <end position="122"/>
    </location>
</feature>
<dbReference type="AlphaFoldDB" id="W0RGJ4"/>
<gene>
    <name evidence="6" type="ORF">J421_0991</name>
</gene>
<protein>
    <submittedName>
        <fullName evidence="6">Major facilitator superfamily MFS_1</fullName>
    </submittedName>
</protein>
<evidence type="ECO:0000256" key="3">
    <source>
        <dbReference type="ARBA" id="ARBA00023136"/>
    </source>
</evidence>
<feature type="domain" description="Major facilitator superfamily (MFS) profile" evidence="5">
    <location>
        <begin position="8"/>
        <end position="397"/>
    </location>
</feature>
<feature type="transmembrane region" description="Helical" evidence="4">
    <location>
        <begin position="370"/>
        <end position="391"/>
    </location>
</feature>
<dbReference type="PROSITE" id="PS50850">
    <property type="entry name" value="MFS"/>
    <property type="match status" value="1"/>
</dbReference>
<dbReference type="KEGG" id="gba:J421_0991"/>
<dbReference type="CDD" id="cd17324">
    <property type="entry name" value="MFS_NepI_like"/>
    <property type="match status" value="1"/>
</dbReference>
<dbReference type="Gene3D" id="1.20.1250.20">
    <property type="entry name" value="MFS general substrate transporter like domains"/>
    <property type="match status" value="1"/>
</dbReference>
<dbReference type="PATRIC" id="fig|861299.3.peg.1005"/>
<evidence type="ECO:0000259" key="5">
    <source>
        <dbReference type="PROSITE" id="PS50850"/>
    </source>
</evidence>
<dbReference type="EMBL" id="CP007128">
    <property type="protein sequence ID" value="AHG88528.1"/>
    <property type="molecule type" value="Genomic_DNA"/>
</dbReference>
<feature type="transmembrane region" description="Helical" evidence="4">
    <location>
        <begin position="77"/>
        <end position="95"/>
    </location>
</feature>
<evidence type="ECO:0000256" key="4">
    <source>
        <dbReference type="SAM" id="Phobius"/>
    </source>
</evidence>
<dbReference type="eggNOG" id="COG2814">
    <property type="taxonomic scope" value="Bacteria"/>
</dbReference>
<evidence type="ECO:0000256" key="1">
    <source>
        <dbReference type="ARBA" id="ARBA00022692"/>
    </source>
</evidence>
<feature type="transmembrane region" description="Helical" evidence="4">
    <location>
        <begin position="253"/>
        <end position="272"/>
    </location>
</feature>
<dbReference type="PANTHER" id="PTHR42910:SF1">
    <property type="entry name" value="MAJOR FACILITATOR SUPERFAMILY (MFS) PROFILE DOMAIN-CONTAINING PROTEIN"/>
    <property type="match status" value="1"/>
</dbReference>
<dbReference type="OrthoDB" id="9815356at2"/>
<accession>W0RGJ4</accession>
<feature type="transmembrane region" description="Helical" evidence="4">
    <location>
        <begin position="221"/>
        <end position="241"/>
    </location>
</feature>
<dbReference type="Proteomes" id="UP000019151">
    <property type="component" value="Chromosome"/>
</dbReference>
<organism evidence="6 7">
    <name type="scientific">Gemmatirosa kalamazoonensis</name>
    <dbReference type="NCBI Taxonomy" id="861299"/>
    <lineage>
        <taxon>Bacteria</taxon>
        <taxon>Pseudomonadati</taxon>
        <taxon>Gemmatimonadota</taxon>
        <taxon>Gemmatimonadia</taxon>
        <taxon>Gemmatimonadales</taxon>
        <taxon>Gemmatimonadaceae</taxon>
        <taxon>Gemmatirosa</taxon>
    </lineage>
</organism>
<dbReference type="FunCoup" id="W0RGJ4">
    <property type="interactions" value="51"/>
</dbReference>
<evidence type="ECO:0000313" key="7">
    <source>
        <dbReference type="Proteomes" id="UP000019151"/>
    </source>
</evidence>
<dbReference type="InterPro" id="IPR020846">
    <property type="entry name" value="MFS_dom"/>
</dbReference>
<feature type="transmembrane region" description="Helical" evidence="4">
    <location>
        <begin position="284"/>
        <end position="301"/>
    </location>
</feature>
<dbReference type="InterPro" id="IPR011701">
    <property type="entry name" value="MFS"/>
</dbReference>
<dbReference type="InParanoid" id="W0RGJ4"/>
<dbReference type="SUPFAM" id="SSF103473">
    <property type="entry name" value="MFS general substrate transporter"/>
    <property type="match status" value="1"/>
</dbReference>
<dbReference type="PANTHER" id="PTHR42910">
    <property type="entry name" value="TRANSPORTER SCO4007-RELATED"/>
    <property type="match status" value="1"/>
</dbReference>
<dbReference type="STRING" id="861299.J421_0991"/>
<feature type="transmembrane region" description="Helical" evidence="4">
    <location>
        <begin position="164"/>
        <end position="184"/>
    </location>
</feature>
<dbReference type="GO" id="GO:0022857">
    <property type="term" value="F:transmembrane transporter activity"/>
    <property type="evidence" value="ECO:0007669"/>
    <property type="project" value="InterPro"/>
</dbReference>
<dbReference type="InterPro" id="IPR036259">
    <property type="entry name" value="MFS_trans_sf"/>
</dbReference>
<evidence type="ECO:0000256" key="2">
    <source>
        <dbReference type="ARBA" id="ARBA00022989"/>
    </source>
</evidence>
<feature type="transmembrane region" description="Helical" evidence="4">
    <location>
        <begin position="134"/>
        <end position="152"/>
    </location>
</feature>
<dbReference type="RefSeq" id="WP_104022265.1">
    <property type="nucleotide sequence ID" value="NZ_CP007128.1"/>
</dbReference>
<keyword evidence="1 4" id="KW-0812">Transmembrane</keyword>
<keyword evidence="3 4" id="KW-0472">Membrane</keyword>
<dbReference type="Pfam" id="PF07690">
    <property type="entry name" value="MFS_1"/>
    <property type="match status" value="1"/>
</dbReference>
<keyword evidence="2 4" id="KW-1133">Transmembrane helix</keyword>
<keyword evidence="7" id="KW-1185">Reference proteome</keyword>
<name>W0RGJ4_9BACT</name>
<sequence>MPNAPRLTGAFLWLLALAAGLSVANLYYNQPLLPDIARTFGVSAARVSAVATSTQVGYAVGLLLFVPLGDLVERRRLVLALLAAVTVALVAASAAPTLPLLAASGALIGATTVVPQILVPLAAGLAPPAARGRVVGRVVSGILVGILAARVVSGAVGRLVGWRAMFLVAAALMLALALALARWLPRTPPAAARDADAPTSYGALLRSLVTLAREQPVLRDAASLGALFFAAFSAFWTTLAFRLDTPPLHYGSAVAGAFGLLGITGALAAPIAGRFADRGTPRRAVGAAIAVNAVAWVLFLLAGDTLWGIAAGVVLLDAGTQAAQVSNQSRIYALPAPLHSRLNTVFMVTYFVGGALGSVAGAVAWAGWGWAGVCGVGFGTLVVAGVMYVAGPKRRDG</sequence>
<reference evidence="6 7" key="1">
    <citation type="journal article" date="2014" name="Genome Announc.">
        <title>Genome Sequence and Methylome of Soil Bacterium Gemmatirosa kalamazoonensis KBS708T, a Member of the Rarely Cultivated Gemmatimonadetes Phylum.</title>
        <authorList>
            <person name="Debruyn J.M."/>
            <person name="Radosevich M."/>
            <person name="Wommack K.E."/>
            <person name="Polson S.W."/>
            <person name="Hauser L.J."/>
            <person name="Fawaz M.N."/>
            <person name="Korlach J."/>
            <person name="Tsai Y.C."/>
        </authorList>
    </citation>
    <scope>NUCLEOTIDE SEQUENCE [LARGE SCALE GENOMIC DNA]</scope>
    <source>
        <strain evidence="6 7">KBS708</strain>
    </source>
</reference>
<dbReference type="HOGENOM" id="CLU_001265_23_0_0"/>
<feature type="transmembrane region" description="Helical" evidence="4">
    <location>
        <begin position="40"/>
        <end position="65"/>
    </location>
</feature>
<feature type="transmembrane region" description="Helical" evidence="4">
    <location>
        <begin position="345"/>
        <end position="364"/>
    </location>
</feature>